<keyword evidence="2" id="KW-1185">Reference proteome</keyword>
<gene>
    <name evidence="1" type="ORF">WA026_022998</name>
</gene>
<reference evidence="1 2" key="1">
    <citation type="submission" date="2023-03" db="EMBL/GenBank/DDBJ databases">
        <title>Genome insight into feeding habits of ladybird beetles.</title>
        <authorList>
            <person name="Li H.-S."/>
            <person name="Huang Y.-H."/>
            <person name="Pang H."/>
        </authorList>
    </citation>
    <scope>NUCLEOTIDE SEQUENCE [LARGE SCALE GENOMIC DNA]</scope>
    <source>
        <strain evidence="1">SYSU_2023b</strain>
        <tissue evidence="1">Whole body</tissue>
    </source>
</reference>
<sequence>MCEKYLNGEVSIKDVIAFLFKNDHECYLKNLEPYLTEGDKNFLMSFVQEDIMLTDQQWKEIDSICENDSQYVEKAPEESANLVYRIYFLYFGIFKCENNKS</sequence>
<name>A0AAW1US15_9CUCU</name>
<organism evidence="1 2">
    <name type="scientific">Henosepilachna vigintioctopunctata</name>
    <dbReference type="NCBI Taxonomy" id="420089"/>
    <lineage>
        <taxon>Eukaryota</taxon>
        <taxon>Metazoa</taxon>
        <taxon>Ecdysozoa</taxon>
        <taxon>Arthropoda</taxon>
        <taxon>Hexapoda</taxon>
        <taxon>Insecta</taxon>
        <taxon>Pterygota</taxon>
        <taxon>Neoptera</taxon>
        <taxon>Endopterygota</taxon>
        <taxon>Coleoptera</taxon>
        <taxon>Polyphaga</taxon>
        <taxon>Cucujiformia</taxon>
        <taxon>Coccinelloidea</taxon>
        <taxon>Coccinellidae</taxon>
        <taxon>Epilachninae</taxon>
        <taxon>Epilachnini</taxon>
        <taxon>Henosepilachna</taxon>
    </lineage>
</organism>
<protein>
    <submittedName>
        <fullName evidence="1">Uncharacterized protein</fullName>
    </submittedName>
</protein>
<comment type="caution">
    <text evidence="1">The sequence shown here is derived from an EMBL/GenBank/DDBJ whole genome shotgun (WGS) entry which is preliminary data.</text>
</comment>
<proteinExistence type="predicted"/>
<accession>A0AAW1US15</accession>
<dbReference type="Proteomes" id="UP001431783">
    <property type="component" value="Unassembled WGS sequence"/>
</dbReference>
<dbReference type="AlphaFoldDB" id="A0AAW1US15"/>
<evidence type="ECO:0000313" key="1">
    <source>
        <dbReference type="EMBL" id="KAK9882737.1"/>
    </source>
</evidence>
<evidence type="ECO:0000313" key="2">
    <source>
        <dbReference type="Proteomes" id="UP001431783"/>
    </source>
</evidence>
<dbReference type="EMBL" id="JARQZJ010000081">
    <property type="protein sequence ID" value="KAK9882737.1"/>
    <property type="molecule type" value="Genomic_DNA"/>
</dbReference>